<dbReference type="OMA" id="DQAGHEM"/>
<dbReference type="AlphaFoldDB" id="W3XHW4"/>
<sequence>MGDAQIPLQHNGALPPLDLKNIQGDILEGIAKKVQTFFFFRIKADHAASFRNQLTHLLPLITSAKDARSFREEIKDAKRRIAPEGHQIGLIENSSVNIAFSQFGLTALGITDDIKDGPFKIGQKKDAVEKLGDKLEDWDPAFKNDVHGVILVAASHQHVLNRGWDRVKHIFHVGHKDASIEVVKELDGKLRPGAEKGHEHFGFNDGLSQPSVKGVSAPDMDGPHDGPVDQGIILVGREGDNGDVPPGAGQVGPGPVSRPSWAIDGSFLAFRYLKQLVPEFDAFLEKSANAADVGPEIPREEVKDLLGARLVGRWKSGAPVQLAPGRDDPSLAAPDKNQNFRFNIDSQELCPYAAHIRKTNPRGDLDSKNDDGTINNNTDVRRIIRRGITFGPEVTPEERESKKSSSDDKLERGLLFACYQSNIANGFEFLQNVWANNPDFPFPPNGKPGFDPLIGVAPAGTVREMEGAFKNDLTKPLTLTADWVISRGGEYFFSPSIPALKKTFAKKA</sequence>
<reference evidence="10" key="1">
    <citation type="journal article" date="2015" name="BMC Genomics">
        <title>Genomic and transcriptomic analysis of the endophytic fungus Pestalotiopsis fici reveals its lifestyle and high potential for synthesis of natural products.</title>
        <authorList>
            <person name="Wang X."/>
            <person name="Zhang X."/>
            <person name="Liu L."/>
            <person name="Xiang M."/>
            <person name="Wang W."/>
            <person name="Sun X."/>
            <person name="Che Y."/>
            <person name="Guo L."/>
            <person name="Liu G."/>
            <person name="Guo L."/>
            <person name="Wang C."/>
            <person name="Yin W.B."/>
            <person name="Stadler M."/>
            <person name="Zhang X."/>
            <person name="Liu X."/>
        </authorList>
    </citation>
    <scope>NUCLEOTIDE SEQUENCE [LARGE SCALE GENOMIC DNA]</scope>
    <source>
        <strain evidence="10">W106-1 / CGMCC3.15140</strain>
    </source>
</reference>
<dbReference type="GO" id="GO:0020037">
    <property type="term" value="F:heme binding"/>
    <property type="evidence" value="ECO:0007669"/>
    <property type="project" value="InterPro"/>
</dbReference>
<dbReference type="RefSeq" id="XP_007830391.1">
    <property type="nucleotide sequence ID" value="XM_007832200.1"/>
</dbReference>
<dbReference type="PANTHER" id="PTHR30521">
    <property type="entry name" value="DEFERROCHELATASE/PEROXIDASE"/>
    <property type="match status" value="1"/>
</dbReference>
<dbReference type="Pfam" id="PF21105">
    <property type="entry name" value="DyP_N"/>
    <property type="match status" value="1"/>
</dbReference>
<dbReference type="PROSITE" id="PS51404">
    <property type="entry name" value="DYP_PEROXIDASE"/>
    <property type="match status" value="1"/>
</dbReference>
<evidence type="ECO:0000256" key="7">
    <source>
        <dbReference type="ARBA" id="ARBA00025737"/>
    </source>
</evidence>
<evidence type="ECO:0000256" key="6">
    <source>
        <dbReference type="ARBA" id="ARBA00023004"/>
    </source>
</evidence>
<dbReference type="GO" id="GO:0005829">
    <property type="term" value="C:cytosol"/>
    <property type="evidence" value="ECO:0007669"/>
    <property type="project" value="TreeGrafter"/>
</dbReference>
<dbReference type="PANTHER" id="PTHR30521:SF4">
    <property type="entry name" value="DEFERROCHELATASE"/>
    <property type="match status" value="1"/>
</dbReference>
<dbReference type="GO" id="GO:0046872">
    <property type="term" value="F:metal ion binding"/>
    <property type="evidence" value="ECO:0007669"/>
    <property type="project" value="UniProtKB-KW"/>
</dbReference>
<evidence type="ECO:0000259" key="8">
    <source>
        <dbReference type="Pfam" id="PF21105"/>
    </source>
</evidence>
<protein>
    <recommendedName>
        <fullName evidence="8">DyP dimeric alpha+beta barrel domain-containing protein</fullName>
    </recommendedName>
</protein>
<dbReference type="InterPro" id="IPR006314">
    <property type="entry name" value="Dyp_peroxidase"/>
</dbReference>
<evidence type="ECO:0000256" key="1">
    <source>
        <dbReference type="ARBA" id="ARBA00001970"/>
    </source>
</evidence>
<keyword evidence="10" id="KW-1185">Reference proteome</keyword>
<accession>W3XHW4</accession>
<evidence type="ECO:0000256" key="5">
    <source>
        <dbReference type="ARBA" id="ARBA00023002"/>
    </source>
</evidence>
<dbReference type="EMBL" id="KI912110">
    <property type="protein sequence ID" value="ETS85594.1"/>
    <property type="molecule type" value="Genomic_DNA"/>
</dbReference>
<evidence type="ECO:0000256" key="3">
    <source>
        <dbReference type="ARBA" id="ARBA00022617"/>
    </source>
</evidence>
<feature type="domain" description="DyP dimeric alpha+beta barrel" evidence="8">
    <location>
        <begin position="21"/>
        <end position="192"/>
    </location>
</feature>
<dbReference type="KEGG" id="pfy:PFICI_03619"/>
<evidence type="ECO:0000256" key="4">
    <source>
        <dbReference type="ARBA" id="ARBA00022723"/>
    </source>
</evidence>
<dbReference type="SUPFAM" id="SSF54909">
    <property type="entry name" value="Dimeric alpha+beta barrel"/>
    <property type="match status" value="1"/>
</dbReference>
<comment type="similarity">
    <text evidence="7">Belongs to the DyP-type peroxidase family.</text>
</comment>
<keyword evidence="3" id="KW-0349">Heme</keyword>
<dbReference type="InterPro" id="IPR049509">
    <property type="entry name" value="DyP_N"/>
</dbReference>
<dbReference type="InParanoid" id="W3XHW4"/>
<keyword evidence="6" id="KW-0408">Iron</keyword>
<organism evidence="9 10">
    <name type="scientific">Pestalotiopsis fici (strain W106-1 / CGMCC3.15140)</name>
    <dbReference type="NCBI Taxonomy" id="1229662"/>
    <lineage>
        <taxon>Eukaryota</taxon>
        <taxon>Fungi</taxon>
        <taxon>Dikarya</taxon>
        <taxon>Ascomycota</taxon>
        <taxon>Pezizomycotina</taxon>
        <taxon>Sordariomycetes</taxon>
        <taxon>Xylariomycetidae</taxon>
        <taxon>Amphisphaeriales</taxon>
        <taxon>Sporocadaceae</taxon>
        <taxon>Pestalotiopsis</taxon>
    </lineage>
</organism>
<dbReference type="eggNOG" id="ENOG502RUI2">
    <property type="taxonomic scope" value="Eukaryota"/>
</dbReference>
<name>W3XHW4_PESFW</name>
<dbReference type="OrthoDB" id="3207336at2759"/>
<keyword evidence="5" id="KW-0560">Oxidoreductase</keyword>
<dbReference type="InterPro" id="IPR011008">
    <property type="entry name" value="Dimeric_a/b-barrel"/>
</dbReference>
<keyword evidence="4" id="KW-0479">Metal-binding</keyword>
<dbReference type="NCBIfam" id="TIGR01413">
    <property type="entry name" value="Dyp_perox_fam"/>
    <property type="match status" value="1"/>
</dbReference>
<dbReference type="GeneID" id="19268632"/>
<dbReference type="HOGENOM" id="CLU_015125_2_0_1"/>
<keyword evidence="2" id="KW-0575">Peroxidase</keyword>
<dbReference type="GO" id="GO:0004601">
    <property type="term" value="F:peroxidase activity"/>
    <property type="evidence" value="ECO:0007669"/>
    <property type="project" value="UniProtKB-KW"/>
</dbReference>
<dbReference type="Proteomes" id="UP000030651">
    <property type="component" value="Unassembled WGS sequence"/>
</dbReference>
<proteinExistence type="inferred from homology"/>
<gene>
    <name evidence="9" type="ORF">PFICI_03619</name>
</gene>
<comment type="cofactor">
    <cofactor evidence="1">
        <name>heme b</name>
        <dbReference type="ChEBI" id="CHEBI:60344"/>
    </cofactor>
</comment>
<evidence type="ECO:0000256" key="2">
    <source>
        <dbReference type="ARBA" id="ARBA00022559"/>
    </source>
</evidence>
<evidence type="ECO:0000313" key="10">
    <source>
        <dbReference type="Proteomes" id="UP000030651"/>
    </source>
</evidence>
<dbReference type="STRING" id="1229662.W3XHW4"/>
<evidence type="ECO:0000313" key="9">
    <source>
        <dbReference type="EMBL" id="ETS85594.1"/>
    </source>
</evidence>